<organism evidence="7 8">
    <name type="scientific">Hymenobacter chitinivorans DSM 11115</name>
    <dbReference type="NCBI Taxonomy" id="1121954"/>
    <lineage>
        <taxon>Bacteria</taxon>
        <taxon>Pseudomonadati</taxon>
        <taxon>Bacteroidota</taxon>
        <taxon>Cytophagia</taxon>
        <taxon>Cytophagales</taxon>
        <taxon>Hymenobacteraceae</taxon>
        <taxon>Hymenobacter</taxon>
    </lineage>
</organism>
<name>A0A2M9B5C1_9BACT</name>
<dbReference type="FunFam" id="3.40.50.300:FF:000032">
    <property type="entry name" value="Export ABC transporter ATP-binding protein"/>
    <property type="match status" value="1"/>
</dbReference>
<keyword evidence="4" id="KW-1278">Translocase</keyword>
<evidence type="ECO:0000256" key="1">
    <source>
        <dbReference type="ARBA" id="ARBA00022448"/>
    </source>
</evidence>
<dbReference type="InterPro" id="IPR003593">
    <property type="entry name" value="AAA+_ATPase"/>
</dbReference>
<evidence type="ECO:0000313" key="8">
    <source>
        <dbReference type="Proteomes" id="UP000228535"/>
    </source>
</evidence>
<dbReference type="RefSeq" id="WP_100338039.1">
    <property type="nucleotide sequence ID" value="NZ_PGFA01000003.1"/>
</dbReference>
<dbReference type="PANTHER" id="PTHR42798:SF6">
    <property type="entry name" value="CELL DIVISION ATP-BINDING PROTEIN FTSE"/>
    <property type="match status" value="1"/>
</dbReference>
<dbReference type="OrthoDB" id="1115710at2"/>
<dbReference type="SMART" id="SM00382">
    <property type="entry name" value="AAA"/>
    <property type="match status" value="1"/>
</dbReference>
<dbReference type="GO" id="GO:0022857">
    <property type="term" value="F:transmembrane transporter activity"/>
    <property type="evidence" value="ECO:0007669"/>
    <property type="project" value="UniProtKB-ARBA"/>
</dbReference>
<dbReference type="GO" id="GO:0016887">
    <property type="term" value="F:ATP hydrolysis activity"/>
    <property type="evidence" value="ECO:0007669"/>
    <property type="project" value="InterPro"/>
</dbReference>
<dbReference type="Proteomes" id="UP000228535">
    <property type="component" value="Unassembled WGS sequence"/>
</dbReference>
<dbReference type="CDD" id="cd03255">
    <property type="entry name" value="ABC_MJ0796_LolCDE_FtsE"/>
    <property type="match status" value="1"/>
</dbReference>
<evidence type="ECO:0000313" key="7">
    <source>
        <dbReference type="EMBL" id="PJJ53139.1"/>
    </source>
</evidence>
<reference evidence="7 8" key="1">
    <citation type="submission" date="2017-11" db="EMBL/GenBank/DDBJ databases">
        <title>Genomic Encyclopedia of Archaeal and Bacterial Type Strains, Phase II (KMG-II): From Individual Species to Whole Genera.</title>
        <authorList>
            <person name="Goeker M."/>
        </authorList>
    </citation>
    <scope>NUCLEOTIDE SEQUENCE [LARGE SCALE GENOMIC DNA]</scope>
    <source>
        <strain evidence="7 8">DSM 11115</strain>
    </source>
</reference>
<dbReference type="PANTHER" id="PTHR42798">
    <property type="entry name" value="LIPOPROTEIN-RELEASING SYSTEM ATP-BINDING PROTEIN LOLD"/>
    <property type="match status" value="1"/>
</dbReference>
<dbReference type="Gene3D" id="3.40.50.300">
    <property type="entry name" value="P-loop containing nucleotide triphosphate hydrolases"/>
    <property type="match status" value="1"/>
</dbReference>
<keyword evidence="2" id="KW-0547">Nucleotide-binding</keyword>
<dbReference type="Pfam" id="PF00005">
    <property type="entry name" value="ABC_tran"/>
    <property type="match status" value="1"/>
</dbReference>
<evidence type="ECO:0000256" key="3">
    <source>
        <dbReference type="ARBA" id="ARBA00022840"/>
    </source>
</evidence>
<dbReference type="EMBL" id="PGFA01000003">
    <property type="protein sequence ID" value="PJJ53139.1"/>
    <property type="molecule type" value="Genomic_DNA"/>
</dbReference>
<gene>
    <name evidence="7" type="ORF">CLV45_3797</name>
</gene>
<dbReference type="InterPro" id="IPR017911">
    <property type="entry name" value="MacB-like_ATP-bd"/>
</dbReference>
<proteinExistence type="inferred from homology"/>
<evidence type="ECO:0000256" key="4">
    <source>
        <dbReference type="ARBA" id="ARBA00022967"/>
    </source>
</evidence>
<dbReference type="GO" id="GO:0098796">
    <property type="term" value="C:membrane protein complex"/>
    <property type="evidence" value="ECO:0007669"/>
    <property type="project" value="UniProtKB-ARBA"/>
</dbReference>
<dbReference type="AlphaFoldDB" id="A0A2M9B5C1"/>
<evidence type="ECO:0000259" key="6">
    <source>
        <dbReference type="PROSITE" id="PS50893"/>
    </source>
</evidence>
<feature type="domain" description="ABC transporter" evidence="6">
    <location>
        <begin position="10"/>
        <end position="230"/>
    </location>
</feature>
<evidence type="ECO:0000256" key="5">
    <source>
        <dbReference type="ARBA" id="ARBA00038388"/>
    </source>
</evidence>
<dbReference type="PROSITE" id="PS50893">
    <property type="entry name" value="ABC_TRANSPORTER_2"/>
    <property type="match status" value="1"/>
</dbReference>
<sequence>MTKIAEAPVLRLIDIEKIYQTSTVETSALNCVSLSINRGEFVSVMGPSGCGKSTLLSLMGLLDEPSVGTVEVNGRPVQSYSEKDLASLRNEKIGFIFQSYHLINDLSVVDNVELPLLYRSGMNAKDRRKRALAMLEKVGLGARISHFPQQLSGGQRQRVAIARALAGEPEIILADEPTGNLDSVMGEEIMDLLLHLNEKEGTTIVMVTHDEAQAQRTKRQIRLLDGSQVN</sequence>
<accession>A0A2M9B5C1</accession>
<dbReference type="InterPro" id="IPR027417">
    <property type="entry name" value="P-loop_NTPase"/>
</dbReference>
<dbReference type="PROSITE" id="PS00211">
    <property type="entry name" value="ABC_TRANSPORTER_1"/>
    <property type="match status" value="1"/>
</dbReference>
<keyword evidence="8" id="KW-1185">Reference proteome</keyword>
<keyword evidence="3 7" id="KW-0067">ATP-binding</keyword>
<dbReference type="InterPro" id="IPR003439">
    <property type="entry name" value="ABC_transporter-like_ATP-bd"/>
</dbReference>
<keyword evidence="1" id="KW-0813">Transport</keyword>
<dbReference type="GO" id="GO:0005524">
    <property type="term" value="F:ATP binding"/>
    <property type="evidence" value="ECO:0007669"/>
    <property type="project" value="UniProtKB-KW"/>
</dbReference>
<comment type="caution">
    <text evidence="7">The sequence shown here is derived from an EMBL/GenBank/DDBJ whole genome shotgun (WGS) entry which is preliminary data.</text>
</comment>
<evidence type="ECO:0000256" key="2">
    <source>
        <dbReference type="ARBA" id="ARBA00022741"/>
    </source>
</evidence>
<dbReference type="InterPro" id="IPR017871">
    <property type="entry name" value="ABC_transporter-like_CS"/>
</dbReference>
<dbReference type="SUPFAM" id="SSF52540">
    <property type="entry name" value="P-loop containing nucleoside triphosphate hydrolases"/>
    <property type="match status" value="1"/>
</dbReference>
<protein>
    <submittedName>
        <fullName evidence="7">Putative ABC transport system ATP-binding protein</fullName>
    </submittedName>
</protein>
<comment type="similarity">
    <text evidence="5">Belongs to the ABC transporter superfamily. Macrolide exporter (TC 3.A.1.122) family.</text>
</comment>